<dbReference type="PANTHER" id="PTHR35010:SF4">
    <property type="entry name" value="BLL5781 PROTEIN"/>
    <property type="match status" value="1"/>
</dbReference>
<dbReference type="Pfam" id="PF01381">
    <property type="entry name" value="HTH_3"/>
    <property type="match status" value="1"/>
</dbReference>
<dbReference type="GO" id="GO:0003677">
    <property type="term" value="F:DNA binding"/>
    <property type="evidence" value="ECO:0007669"/>
    <property type="project" value="InterPro"/>
</dbReference>
<organism evidence="2 3">
    <name type="scientific">Pseudoduganella armeniaca</name>
    <dbReference type="NCBI Taxonomy" id="2072590"/>
    <lineage>
        <taxon>Bacteria</taxon>
        <taxon>Pseudomonadati</taxon>
        <taxon>Pseudomonadota</taxon>
        <taxon>Betaproteobacteria</taxon>
        <taxon>Burkholderiales</taxon>
        <taxon>Oxalobacteraceae</taxon>
        <taxon>Telluria group</taxon>
        <taxon>Pseudoduganella</taxon>
    </lineage>
</organism>
<dbReference type="PANTHER" id="PTHR35010">
    <property type="entry name" value="BLL4672 PROTEIN-RELATED"/>
    <property type="match status" value="1"/>
</dbReference>
<accession>A0A2R4C437</accession>
<dbReference type="SUPFAM" id="SSF47413">
    <property type="entry name" value="lambda repressor-like DNA-binding domains"/>
    <property type="match status" value="1"/>
</dbReference>
<sequence>MPFITWDVIAAPRRNPQNGLMTADSTNAMDTAARDHYFSDFAQALRYWRGKRGLSQLALSAEANVSQRHLSFLESGRSQPSRELILKLGLVLDVPLRQRNAMLLAAGFAPAYQERDLSDPELAAVRQALEFMLAQAAPYPALVVDRLWNLVMANEPAVAMMRFLLDMPAHAPIPRDGSLNVIRLTLTALRPLIVNWEEVCADQLLWLQREAMSDGPGSEATALLRELTALPSLAASTQSPNLERRALPFLPLTLRKGDVTLNLFTTITTLGTPHDVTVHELRLESFFPADQASAAWFRALAEAKR</sequence>
<name>A0A2R4C437_9BURK</name>
<dbReference type="KEGG" id="masz:C9I28_00610"/>
<dbReference type="OrthoDB" id="2959414at2"/>
<keyword evidence="3" id="KW-1185">Reference proteome</keyword>
<dbReference type="Gene3D" id="3.30.450.180">
    <property type="match status" value="1"/>
</dbReference>
<dbReference type="AlphaFoldDB" id="A0A2R4C437"/>
<evidence type="ECO:0000313" key="3">
    <source>
        <dbReference type="Proteomes" id="UP000240505"/>
    </source>
</evidence>
<proteinExistence type="predicted"/>
<gene>
    <name evidence="2" type="ORF">C9I28_00610</name>
</gene>
<dbReference type="Pfam" id="PF17765">
    <property type="entry name" value="MLTR_LBD"/>
    <property type="match status" value="1"/>
</dbReference>
<reference evidence="2 3" key="1">
    <citation type="submission" date="2018-03" db="EMBL/GenBank/DDBJ databases">
        <title>Massilia armeniaca sp. nov., isolated from desert soil.</title>
        <authorList>
            <person name="Huang H."/>
            <person name="Ren M."/>
        </authorList>
    </citation>
    <scope>NUCLEOTIDE SEQUENCE [LARGE SCALE GENOMIC DNA]</scope>
    <source>
        <strain evidence="2 3">ZMN-3</strain>
    </source>
</reference>
<dbReference type="InterPro" id="IPR010982">
    <property type="entry name" value="Lambda_DNA-bd_dom_sf"/>
</dbReference>
<dbReference type="EMBL" id="CP028324">
    <property type="protein sequence ID" value="AVR94375.1"/>
    <property type="molecule type" value="Genomic_DNA"/>
</dbReference>
<evidence type="ECO:0000313" key="2">
    <source>
        <dbReference type="EMBL" id="AVR94375.1"/>
    </source>
</evidence>
<dbReference type="Gene3D" id="1.10.260.40">
    <property type="entry name" value="lambda repressor-like DNA-binding domains"/>
    <property type="match status" value="1"/>
</dbReference>
<feature type="domain" description="HTH cro/C1-type" evidence="1">
    <location>
        <begin position="45"/>
        <end position="99"/>
    </location>
</feature>
<evidence type="ECO:0000259" key="1">
    <source>
        <dbReference type="PROSITE" id="PS50943"/>
    </source>
</evidence>
<dbReference type="InterPro" id="IPR001387">
    <property type="entry name" value="Cro/C1-type_HTH"/>
</dbReference>
<protein>
    <submittedName>
        <fullName evidence="2">XRE family transcriptional regulator</fullName>
    </submittedName>
</protein>
<dbReference type="CDD" id="cd00093">
    <property type="entry name" value="HTH_XRE"/>
    <property type="match status" value="1"/>
</dbReference>
<dbReference type="InterPro" id="IPR041413">
    <property type="entry name" value="MLTR_LBD"/>
</dbReference>
<dbReference type="PROSITE" id="PS50943">
    <property type="entry name" value="HTH_CROC1"/>
    <property type="match status" value="1"/>
</dbReference>
<dbReference type="Proteomes" id="UP000240505">
    <property type="component" value="Chromosome"/>
</dbReference>
<dbReference type="SMART" id="SM00530">
    <property type="entry name" value="HTH_XRE"/>
    <property type="match status" value="1"/>
</dbReference>